<dbReference type="PANTHER" id="PTHR30575">
    <property type="entry name" value="PEPTIDASE M20"/>
    <property type="match status" value="1"/>
</dbReference>
<dbReference type="EMBL" id="VCMV01000035">
    <property type="protein sequence ID" value="KAB0265444.1"/>
    <property type="molecule type" value="Genomic_DNA"/>
</dbReference>
<accession>A0A5N3P6T2</accession>
<dbReference type="GO" id="GO:0046657">
    <property type="term" value="P:folic acid catabolic process"/>
    <property type="evidence" value="ECO:0007669"/>
    <property type="project" value="TreeGrafter"/>
</dbReference>
<dbReference type="OrthoDB" id="9781032at2"/>
<gene>
    <name evidence="1" type="ORF">FEZ63_18385</name>
</gene>
<dbReference type="PANTHER" id="PTHR30575:SF0">
    <property type="entry name" value="XAA-ARG DIPEPTIDASE"/>
    <property type="match status" value="1"/>
</dbReference>
<dbReference type="GO" id="GO:0071713">
    <property type="term" value="F:para-aminobenzoyl-glutamate hydrolase activity"/>
    <property type="evidence" value="ECO:0007669"/>
    <property type="project" value="TreeGrafter"/>
</dbReference>
<comment type="caution">
    <text evidence="1">The sequence shown here is derived from an EMBL/GenBank/DDBJ whole genome shotgun (WGS) entry which is preliminary data.</text>
</comment>
<proteinExistence type="predicted"/>
<dbReference type="Gene3D" id="3.30.70.360">
    <property type="match status" value="1"/>
</dbReference>
<evidence type="ECO:0000313" key="1">
    <source>
        <dbReference type="EMBL" id="KAB0265444.1"/>
    </source>
</evidence>
<dbReference type="RefSeq" id="WP_150947187.1">
    <property type="nucleotide sequence ID" value="NZ_VCMV01000035.1"/>
</dbReference>
<keyword evidence="2" id="KW-1185">Reference proteome</keyword>
<dbReference type="GO" id="GO:0005737">
    <property type="term" value="C:cytoplasm"/>
    <property type="evidence" value="ECO:0007669"/>
    <property type="project" value="TreeGrafter"/>
</dbReference>
<evidence type="ECO:0000313" key="2">
    <source>
        <dbReference type="Proteomes" id="UP000325684"/>
    </source>
</evidence>
<dbReference type="Gene3D" id="3.40.630.10">
    <property type="entry name" value="Zn peptidases"/>
    <property type="match status" value="1"/>
</dbReference>
<dbReference type="InterPro" id="IPR036264">
    <property type="entry name" value="Bact_exopeptidase_dim_dom"/>
</dbReference>
<dbReference type="InterPro" id="IPR052030">
    <property type="entry name" value="Peptidase_M20/M20A_hydrolases"/>
</dbReference>
<protein>
    <submittedName>
        <fullName evidence="1">Amidohydrolase</fullName>
    </submittedName>
</protein>
<dbReference type="SUPFAM" id="SSF53187">
    <property type="entry name" value="Zn-dependent exopeptidases"/>
    <property type="match status" value="1"/>
</dbReference>
<dbReference type="Proteomes" id="UP000325684">
    <property type="component" value="Unassembled WGS sequence"/>
</dbReference>
<keyword evidence="1" id="KW-0378">Hydrolase</keyword>
<sequence>MSQSSEFGAEKKSALAWIDENTARLSEDHRTIWDLHEPSWREYKSAAWYVERLRAEGFTVEDGSGNMPTAFCAEWSNGDGPTIGGYAEYDAVPGTSQEPVPYRKPREGVSRHAAGHTDPHSALGMGSFAGFLAAKHAMERHGIKGRLKFFGEPAEKMCGSKPVHAAKGYYDDLDAAISFHPHSFPALANSCFWDTHSAPYWSRIYTFECNNPETWQQTGAFAGVAHSHSTARAPGAIDAVCLMYTSSKYMKEAMLPHHGSWSLNEFILQAGQAAADNLAPGLAQIQYSLRAPTLDMCERVFEVLDRNAEHCAAMTHCTSTASWVTRTRAGLPNHAMAETAWRNFEAIGAPKWSEEARVFGREIQKNLGLEPMGDPFMPEIQKLTAPWDGEQAFRAQLPSWQKNLAADDYVDYTWHAPTVRLYVGRPTLKAPPGYRYPEWTRYAMGGMAACIDPMWTTASKVIAATIVDLLTDGTSLARAQAEFKDRTGGGIGGEKWVAPLLPSDFEPPVHYRWPEYVTTERGREWTIPTAAR</sequence>
<dbReference type="AlphaFoldDB" id="A0A5N3P6T2"/>
<dbReference type="SUPFAM" id="SSF55031">
    <property type="entry name" value="Bacterial exopeptidase dimerisation domain"/>
    <property type="match status" value="1"/>
</dbReference>
<dbReference type="GO" id="GO:0016805">
    <property type="term" value="F:dipeptidase activity"/>
    <property type="evidence" value="ECO:0007669"/>
    <property type="project" value="TreeGrafter"/>
</dbReference>
<name>A0A5N3P6T2_9HYPH</name>
<organism evidence="1 2">
    <name type="scientific">Microvirga brassicacearum</name>
    <dbReference type="NCBI Taxonomy" id="2580413"/>
    <lineage>
        <taxon>Bacteria</taxon>
        <taxon>Pseudomonadati</taxon>
        <taxon>Pseudomonadota</taxon>
        <taxon>Alphaproteobacteria</taxon>
        <taxon>Hyphomicrobiales</taxon>
        <taxon>Methylobacteriaceae</taxon>
        <taxon>Microvirga</taxon>
    </lineage>
</organism>
<reference evidence="1 2" key="1">
    <citation type="journal article" date="2019" name="Microorganisms">
        <title>Genome Insights into the Novel Species Microvirga brassicacearum, a Rapeseed Endophyte with Biotechnological Potential.</title>
        <authorList>
            <person name="Jimenez-Gomez A."/>
            <person name="Saati-Santamaria Z."/>
            <person name="Igual J.M."/>
            <person name="Rivas R."/>
            <person name="Mateos P.F."/>
            <person name="Garcia-Fraile P."/>
        </authorList>
    </citation>
    <scope>NUCLEOTIDE SEQUENCE [LARGE SCALE GENOMIC DNA]</scope>
    <source>
        <strain evidence="1 2">CDVBN77</strain>
    </source>
</reference>